<sequence length="154" mass="16307">MNWQLLISNRIINVGFISWMLSQLIKTGIFLLQNKKINLKRLSESGGMPSAHSALGCSVAIATVQEVGFASPIAALALSFAAVVLYDAMGVRRAAGEQAKAINQITEYLGETDKTGKMAEIKESIGTLEVSLGHTPFEVLCGALLGICVALLSA</sequence>
<dbReference type="EMBL" id="JAKNHQ010000021">
    <property type="protein sequence ID" value="MCG4611702.1"/>
    <property type="molecule type" value="Genomic_DNA"/>
</dbReference>
<protein>
    <submittedName>
        <fullName evidence="2">Divergent PAP2 family protein</fullName>
    </submittedName>
</protein>
<keyword evidence="3" id="KW-1185">Reference proteome</keyword>
<dbReference type="InterPro" id="IPR003832">
    <property type="entry name" value="DUF212"/>
</dbReference>
<dbReference type="PANTHER" id="PTHR31446">
    <property type="entry name" value="ACID PHOSPHATASE/VANADIUM-DEPENDENT HALOPEROXIDASE-RELATED PROTEIN"/>
    <property type="match status" value="1"/>
</dbReference>
<reference evidence="2 3" key="1">
    <citation type="submission" date="2022-01" db="EMBL/GenBank/DDBJ databases">
        <title>Collection of gut derived symbiotic bacterial strains cultured from healthy donors.</title>
        <authorList>
            <person name="Lin H."/>
            <person name="Kohout C."/>
            <person name="Waligurski E."/>
            <person name="Pamer E.G."/>
        </authorList>
    </citation>
    <scope>NUCLEOTIDE SEQUENCE [LARGE SCALE GENOMIC DNA]</scope>
    <source>
        <strain evidence="2 3">DFI.7.58</strain>
    </source>
</reference>
<evidence type="ECO:0000256" key="1">
    <source>
        <dbReference type="SAM" id="Phobius"/>
    </source>
</evidence>
<keyword evidence="1" id="KW-0472">Membrane</keyword>
<keyword evidence="1" id="KW-1133">Transmembrane helix</keyword>
<evidence type="ECO:0000313" key="3">
    <source>
        <dbReference type="Proteomes" id="UP001298681"/>
    </source>
</evidence>
<name>A0ABS9MLM6_9FIRM</name>
<accession>A0ABS9MLM6</accession>
<feature type="transmembrane region" description="Helical" evidence="1">
    <location>
        <begin position="12"/>
        <end position="32"/>
    </location>
</feature>
<comment type="caution">
    <text evidence="2">The sequence shown here is derived from an EMBL/GenBank/DDBJ whole genome shotgun (WGS) entry which is preliminary data.</text>
</comment>
<dbReference type="PANTHER" id="PTHR31446:SF29">
    <property type="entry name" value="ACID PHOSPHATASE_VANADIUM-DEPENDENT HALOPEROXIDASE-RELATED PROTEIN"/>
    <property type="match status" value="1"/>
</dbReference>
<dbReference type="Proteomes" id="UP001298681">
    <property type="component" value="Unassembled WGS sequence"/>
</dbReference>
<evidence type="ECO:0000313" key="2">
    <source>
        <dbReference type="EMBL" id="MCG4611702.1"/>
    </source>
</evidence>
<gene>
    <name evidence="2" type="ORF">L0P57_12270</name>
</gene>
<proteinExistence type="predicted"/>
<organism evidence="2 3">
    <name type="scientific">Anaeromassilibacillus senegalensis</name>
    <dbReference type="NCBI Taxonomy" id="1673717"/>
    <lineage>
        <taxon>Bacteria</taxon>
        <taxon>Bacillati</taxon>
        <taxon>Bacillota</taxon>
        <taxon>Clostridia</taxon>
        <taxon>Eubacteriales</taxon>
        <taxon>Acutalibacteraceae</taxon>
        <taxon>Anaeromassilibacillus</taxon>
    </lineage>
</organism>
<keyword evidence="1" id="KW-0812">Transmembrane</keyword>
<dbReference type="RefSeq" id="WP_087231739.1">
    <property type="nucleotide sequence ID" value="NZ_JAKNHQ010000021.1"/>
</dbReference>
<dbReference type="Pfam" id="PF02681">
    <property type="entry name" value="DUF212"/>
    <property type="match status" value="1"/>
</dbReference>